<evidence type="ECO:0000313" key="4">
    <source>
        <dbReference type="Proteomes" id="UP000504603"/>
    </source>
</evidence>
<dbReference type="InterPro" id="IPR001940">
    <property type="entry name" value="Peptidase_S1C"/>
</dbReference>
<reference evidence="5" key="1">
    <citation type="submission" date="2025-08" db="UniProtKB">
        <authorList>
            <consortium name="RefSeq"/>
        </authorList>
    </citation>
    <scope>IDENTIFICATION</scope>
    <source>
        <strain evidence="5">OHB3-1</strain>
    </source>
</reference>
<evidence type="ECO:0000256" key="2">
    <source>
        <dbReference type="ARBA" id="ARBA00022670"/>
    </source>
</evidence>
<dbReference type="InterPro" id="IPR043504">
    <property type="entry name" value="Peptidase_S1_PA_chymotrypsin"/>
</dbReference>
<proteinExistence type="inferred from homology"/>
<keyword evidence="3" id="KW-0378">Hydrolase</keyword>
<dbReference type="GO" id="GO:0004252">
    <property type="term" value="F:serine-type endopeptidase activity"/>
    <property type="evidence" value="ECO:0007669"/>
    <property type="project" value="InterPro"/>
</dbReference>
<dbReference type="KEGG" id="mcha:111010776"/>
<dbReference type="RefSeq" id="XP_022140015.1">
    <property type="nucleotide sequence ID" value="XM_022284323.1"/>
</dbReference>
<keyword evidence="2" id="KW-0645">Protease</keyword>
<dbReference type="SUPFAM" id="SSF50494">
    <property type="entry name" value="Trypsin-like serine proteases"/>
    <property type="match status" value="1"/>
</dbReference>
<accession>A0A6J1CDW0</accession>
<evidence type="ECO:0000256" key="1">
    <source>
        <dbReference type="ARBA" id="ARBA00010541"/>
    </source>
</evidence>
<gene>
    <name evidence="5" type="primary">LOC111010776</name>
</gene>
<dbReference type="Proteomes" id="UP000504603">
    <property type="component" value="Unplaced"/>
</dbReference>
<dbReference type="InterPro" id="IPR009003">
    <property type="entry name" value="Peptidase_S1_PA"/>
</dbReference>
<dbReference type="OrthoDB" id="4217619at2759"/>
<sequence>MALASLGIHLLPIPAPPNSSHNSLPFTSRRALVFAPSALMASLLAFPLPTHAALPQIQAQVPQEEDRVVALFQDASPSVVYIKDLELAKKPQNSSEEALLVEDENVKVKGTGSGFVWDKFGHIVTNYHVVSALATDNSGLQRCKVNLVDAKGNGIYREAKIVGFDPEYDLAVLKVELGGCELKPIVLGTSRNLRVGQSCYAIGNPFGYEKTLTAGVISGLGREIPSPNGRAIRGGIQTDAAISSGNSGGPLIDSYGHVIGVNTATFTRKGTGMSSGVNFAIPIDTVGTQPFMQLQLLSKTVDCTVK</sequence>
<comment type="similarity">
    <text evidence="1">Belongs to the peptidase S1C family.</text>
</comment>
<dbReference type="Pfam" id="PF13365">
    <property type="entry name" value="Trypsin_2"/>
    <property type="match status" value="1"/>
</dbReference>
<dbReference type="Gene3D" id="2.40.10.10">
    <property type="entry name" value="Trypsin-like serine proteases"/>
    <property type="match status" value="2"/>
</dbReference>
<evidence type="ECO:0000256" key="3">
    <source>
        <dbReference type="ARBA" id="ARBA00022801"/>
    </source>
</evidence>
<name>A0A6J1CDW0_MOMCH</name>
<dbReference type="PRINTS" id="PR00834">
    <property type="entry name" value="PROTEASES2C"/>
</dbReference>
<dbReference type="InterPro" id="IPR051201">
    <property type="entry name" value="Chloro_Bact_Ser_Proteases"/>
</dbReference>
<keyword evidence="4" id="KW-1185">Reference proteome</keyword>
<dbReference type="GeneID" id="111010776"/>
<dbReference type="AlphaFoldDB" id="A0A6J1CDW0"/>
<protein>
    <submittedName>
        <fullName evidence="5">Protease Do-like 5, chloroplastic isoform X1</fullName>
    </submittedName>
</protein>
<dbReference type="GO" id="GO:0006508">
    <property type="term" value="P:proteolysis"/>
    <property type="evidence" value="ECO:0007669"/>
    <property type="project" value="UniProtKB-KW"/>
</dbReference>
<evidence type="ECO:0000313" key="5">
    <source>
        <dbReference type="RefSeq" id="XP_022140015.1"/>
    </source>
</evidence>
<organism evidence="4 5">
    <name type="scientific">Momordica charantia</name>
    <name type="common">Bitter gourd</name>
    <name type="synonym">Balsam pear</name>
    <dbReference type="NCBI Taxonomy" id="3673"/>
    <lineage>
        <taxon>Eukaryota</taxon>
        <taxon>Viridiplantae</taxon>
        <taxon>Streptophyta</taxon>
        <taxon>Embryophyta</taxon>
        <taxon>Tracheophyta</taxon>
        <taxon>Spermatophyta</taxon>
        <taxon>Magnoliopsida</taxon>
        <taxon>eudicotyledons</taxon>
        <taxon>Gunneridae</taxon>
        <taxon>Pentapetalae</taxon>
        <taxon>rosids</taxon>
        <taxon>fabids</taxon>
        <taxon>Cucurbitales</taxon>
        <taxon>Cucurbitaceae</taxon>
        <taxon>Momordiceae</taxon>
        <taxon>Momordica</taxon>
    </lineage>
</organism>
<dbReference type="PANTHER" id="PTHR43343">
    <property type="entry name" value="PEPTIDASE S12"/>
    <property type="match status" value="1"/>
</dbReference>
<dbReference type="PANTHER" id="PTHR43343:SF6">
    <property type="entry name" value="PROTEASE DO-LIKE 5, CHLOROPLASTIC ISOFORM X1"/>
    <property type="match status" value="1"/>
</dbReference>